<sequence>MSDQASNPTPPGGGSLEVGLEGKGSANLVYILYLVGFLVGITSIIGVVLAYVNRGKDPMLDTHYTFQIRTFWIGLLGGLIAAVTSVIIVGWAIMLVLLVWAVMRIITGMQKLSKNQPVADPTTWGFKA</sequence>
<reference evidence="7" key="1">
    <citation type="submission" date="2016-10" db="EMBL/GenBank/DDBJ databases">
        <authorList>
            <person name="Varghese N."/>
            <person name="Submissions S."/>
        </authorList>
    </citation>
    <scope>NUCLEOTIDE SEQUENCE [LARGE SCALE GENOMIC DNA]</scope>
    <source>
        <strain evidence="7">930I</strain>
    </source>
</reference>
<dbReference type="Pfam" id="PF09685">
    <property type="entry name" value="MamF_MmsF"/>
    <property type="match status" value="1"/>
</dbReference>
<keyword evidence="2 5" id="KW-0812">Transmembrane</keyword>
<evidence type="ECO:0000256" key="5">
    <source>
        <dbReference type="SAM" id="Phobius"/>
    </source>
</evidence>
<gene>
    <name evidence="6" type="ORF">SAMN05421742_102355</name>
</gene>
<protein>
    <submittedName>
        <fullName evidence="6">Uncharacterized membrane protein</fullName>
    </submittedName>
</protein>
<evidence type="ECO:0000256" key="4">
    <source>
        <dbReference type="ARBA" id="ARBA00023136"/>
    </source>
</evidence>
<proteinExistence type="predicted"/>
<dbReference type="STRING" id="83401.SAMN05421742_102355"/>
<name>A0A1G7WZ63_9PROT</name>
<comment type="subcellular location">
    <subcellularLocation>
        <location evidence="1">Membrane</location>
        <topology evidence="1">Multi-pass membrane protein</topology>
    </subcellularLocation>
</comment>
<keyword evidence="7" id="KW-1185">Reference proteome</keyword>
<accession>A0A1G7WZ63</accession>
<keyword evidence="4 5" id="KW-0472">Membrane</keyword>
<organism evidence="6 7">
    <name type="scientific">Roseospirillum parvum</name>
    <dbReference type="NCBI Taxonomy" id="83401"/>
    <lineage>
        <taxon>Bacteria</taxon>
        <taxon>Pseudomonadati</taxon>
        <taxon>Pseudomonadota</taxon>
        <taxon>Alphaproteobacteria</taxon>
        <taxon>Rhodospirillales</taxon>
        <taxon>Rhodospirillaceae</taxon>
        <taxon>Roseospirillum</taxon>
    </lineage>
</organism>
<evidence type="ECO:0000256" key="1">
    <source>
        <dbReference type="ARBA" id="ARBA00004141"/>
    </source>
</evidence>
<evidence type="ECO:0000256" key="2">
    <source>
        <dbReference type="ARBA" id="ARBA00022692"/>
    </source>
</evidence>
<dbReference type="RefSeq" id="WP_218119484.1">
    <property type="nucleotide sequence ID" value="NZ_FNCV01000002.1"/>
</dbReference>
<dbReference type="InterPro" id="IPR019109">
    <property type="entry name" value="MamF_MmsF"/>
</dbReference>
<feature type="transmembrane region" description="Helical" evidence="5">
    <location>
        <begin position="30"/>
        <end position="52"/>
    </location>
</feature>
<feature type="transmembrane region" description="Helical" evidence="5">
    <location>
        <begin position="72"/>
        <end position="102"/>
    </location>
</feature>
<evidence type="ECO:0000313" key="6">
    <source>
        <dbReference type="EMBL" id="SDG76620.1"/>
    </source>
</evidence>
<keyword evidence="3 5" id="KW-1133">Transmembrane helix</keyword>
<evidence type="ECO:0000313" key="7">
    <source>
        <dbReference type="Proteomes" id="UP000217076"/>
    </source>
</evidence>
<dbReference type="EMBL" id="FNCV01000002">
    <property type="protein sequence ID" value="SDG76620.1"/>
    <property type="molecule type" value="Genomic_DNA"/>
</dbReference>
<dbReference type="AlphaFoldDB" id="A0A1G7WZ63"/>
<evidence type="ECO:0000256" key="3">
    <source>
        <dbReference type="ARBA" id="ARBA00022989"/>
    </source>
</evidence>
<dbReference type="Proteomes" id="UP000217076">
    <property type="component" value="Unassembled WGS sequence"/>
</dbReference>